<dbReference type="InterPro" id="IPR023214">
    <property type="entry name" value="HAD_sf"/>
</dbReference>
<name>A0ABU0B7Y9_9HYPH</name>
<dbReference type="PANTHER" id="PTHR19288">
    <property type="entry name" value="4-NITROPHENYLPHOSPHATASE-RELATED"/>
    <property type="match status" value="1"/>
</dbReference>
<reference evidence="1 2" key="1">
    <citation type="submission" date="2023-07" db="EMBL/GenBank/DDBJ databases">
        <title>Genomic Encyclopedia of Type Strains, Phase IV (KMG-IV): sequencing the most valuable type-strain genomes for metagenomic binning, comparative biology and taxonomic classification.</title>
        <authorList>
            <person name="Goeker M."/>
        </authorList>
    </citation>
    <scope>NUCLEOTIDE SEQUENCE [LARGE SCALE GENOMIC DNA]</scope>
    <source>
        <strain evidence="1 2">DSM 2457</strain>
    </source>
</reference>
<dbReference type="Pfam" id="PF13242">
    <property type="entry name" value="Hydrolase_like"/>
    <property type="match status" value="1"/>
</dbReference>
<dbReference type="SUPFAM" id="SSF56784">
    <property type="entry name" value="HAD-like"/>
    <property type="match status" value="1"/>
</dbReference>
<gene>
    <name evidence="1" type="ORF">J2S75_000975</name>
</gene>
<sequence length="292" mass="30501">MEHDNSPPLVPSFATLAPRYDLVLCDVWGVLHNGVAGSPAAADALRRARAGGTTVILVSNAPREPEGVARILDGFGIPRDAYDAIVTSGMVTSALLAGRPGVKMWHLGPERDLGIYKGLDLTLASFDEAELIVCTGLFDDTVETPDDYADTLAAAKARGLPFICANPDIVVERGGDLIWCAGAIAEAYAELGGEVVFCGKPHRPIYETAFATAARLRGTPVEKARAIAIGDALRTDLAGALGHGIDCLFVAAGIHAGELGLEQGAEVDERALARLLADGPGRPAAVTTRLAW</sequence>
<dbReference type="NCBIfam" id="TIGR01460">
    <property type="entry name" value="HAD-SF-IIA"/>
    <property type="match status" value="1"/>
</dbReference>
<dbReference type="InterPro" id="IPR036412">
    <property type="entry name" value="HAD-like_sf"/>
</dbReference>
<proteinExistence type="predicted"/>
<keyword evidence="1" id="KW-0378">Hydrolase</keyword>
<evidence type="ECO:0000313" key="2">
    <source>
        <dbReference type="Proteomes" id="UP001224682"/>
    </source>
</evidence>
<dbReference type="InterPro" id="IPR006356">
    <property type="entry name" value="HAD-SF_hydro_IIA_hyp3"/>
</dbReference>
<dbReference type="EMBL" id="JAUSUI010000002">
    <property type="protein sequence ID" value="MDQ0301952.1"/>
    <property type="molecule type" value="Genomic_DNA"/>
</dbReference>
<dbReference type="Gene3D" id="3.40.50.1000">
    <property type="entry name" value="HAD superfamily/HAD-like"/>
    <property type="match status" value="2"/>
</dbReference>
<accession>A0ABU0B7Y9</accession>
<dbReference type="PANTHER" id="PTHR19288:SF90">
    <property type="entry name" value="OS08G0542600 PROTEIN"/>
    <property type="match status" value="1"/>
</dbReference>
<keyword evidence="2" id="KW-1185">Reference proteome</keyword>
<dbReference type="NCBIfam" id="TIGR01459">
    <property type="entry name" value="HAD-SF-IIA-hyp4"/>
    <property type="match status" value="1"/>
</dbReference>
<comment type="caution">
    <text evidence="1">The sequence shown here is derived from an EMBL/GenBank/DDBJ whole genome shotgun (WGS) entry which is preliminary data.</text>
</comment>
<dbReference type="Proteomes" id="UP001224682">
    <property type="component" value="Unassembled WGS sequence"/>
</dbReference>
<dbReference type="GO" id="GO:0016787">
    <property type="term" value="F:hydrolase activity"/>
    <property type="evidence" value="ECO:0007669"/>
    <property type="project" value="UniProtKB-KW"/>
</dbReference>
<dbReference type="RefSeq" id="WP_307018700.1">
    <property type="nucleotide sequence ID" value="NZ_JAUSUI010000002.1"/>
</dbReference>
<dbReference type="InterPro" id="IPR006357">
    <property type="entry name" value="HAD-SF_hydro_IIA"/>
</dbReference>
<protein>
    <submittedName>
        <fullName evidence="1">HAD superfamily hydrolase (TIGR01459 family)</fullName>
    </submittedName>
</protein>
<dbReference type="CDD" id="cd07525">
    <property type="entry name" value="HAD_like"/>
    <property type="match status" value="1"/>
</dbReference>
<organism evidence="1 2">
    <name type="scientific">Ancylobacter polymorphus</name>
    <dbReference type="NCBI Taxonomy" id="223390"/>
    <lineage>
        <taxon>Bacteria</taxon>
        <taxon>Pseudomonadati</taxon>
        <taxon>Pseudomonadota</taxon>
        <taxon>Alphaproteobacteria</taxon>
        <taxon>Hyphomicrobiales</taxon>
        <taxon>Xanthobacteraceae</taxon>
        <taxon>Ancylobacter</taxon>
    </lineage>
</organism>
<dbReference type="Pfam" id="PF13344">
    <property type="entry name" value="Hydrolase_6"/>
    <property type="match status" value="1"/>
</dbReference>
<evidence type="ECO:0000313" key="1">
    <source>
        <dbReference type="EMBL" id="MDQ0301952.1"/>
    </source>
</evidence>